<feature type="binding site" evidence="14">
    <location>
        <position position="216"/>
    </location>
    <ligand>
        <name>substrate</name>
    </ligand>
</feature>
<evidence type="ECO:0000313" key="17">
    <source>
        <dbReference type="EMBL" id="RCL73091.1"/>
    </source>
</evidence>
<protein>
    <recommendedName>
        <fullName evidence="12">Riboflavin biosynthesis protein RibD</fullName>
    </recommendedName>
    <domain>
        <recommendedName>
            <fullName evidence="12">Diaminohydroxyphosphoribosylaminopyrimidine deaminase</fullName>
            <shortName evidence="12">DRAP deaminase</shortName>
            <ecNumber evidence="12">3.5.4.26</ecNumber>
        </recommendedName>
        <alternativeName>
            <fullName evidence="12">Riboflavin-specific deaminase</fullName>
        </alternativeName>
    </domain>
    <domain>
        <recommendedName>
            <fullName evidence="12">5-amino-6-(5-phosphoribosylamino)uracil reductase</fullName>
            <ecNumber evidence="12">1.1.1.193</ecNumber>
        </recommendedName>
        <alternativeName>
            <fullName evidence="12">HTP reductase</fullName>
        </alternativeName>
    </domain>
</protein>
<dbReference type="Proteomes" id="UP000253570">
    <property type="component" value="Unassembled WGS sequence"/>
</dbReference>
<feature type="binding site" evidence="15">
    <location>
        <position position="96"/>
    </location>
    <ligand>
        <name>Zn(2+)</name>
        <dbReference type="ChEBI" id="CHEBI:29105"/>
        <note>catalytic</note>
    </ligand>
</feature>
<evidence type="ECO:0000256" key="2">
    <source>
        <dbReference type="ARBA" id="ARBA00004882"/>
    </source>
</evidence>
<feature type="domain" description="CMP/dCMP-type deaminase" evidence="16">
    <location>
        <begin position="5"/>
        <end position="126"/>
    </location>
</feature>
<evidence type="ECO:0000259" key="16">
    <source>
        <dbReference type="PROSITE" id="PS51747"/>
    </source>
</evidence>
<evidence type="ECO:0000256" key="4">
    <source>
        <dbReference type="ARBA" id="ARBA00005259"/>
    </source>
</evidence>
<dbReference type="PROSITE" id="PS00903">
    <property type="entry name" value="CYT_DCMP_DEAMINASES_1"/>
    <property type="match status" value="1"/>
</dbReference>
<dbReference type="PROSITE" id="PS51747">
    <property type="entry name" value="CYT_DCMP_DEAMINASES_2"/>
    <property type="match status" value="1"/>
</dbReference>
<evidence type="ECO:0000256" key="6">
    <source>
        <dbReference type="ARBA" id="ARBA00022619"/>
    </source>
</evidence>
<keyword evidence="11" id="KW-0511">Multifunctional enzyme</keyword>
<dbReference type="GO" id="GO:0009231">
    <property type="term" value="P:riboflavin biosynthetic process"/>
    <property type="evidence" value="ECO:0007669"/>
    <property type="project" value="UniProtKB-UniPathway"/>
</dbReference>
<feature type="binding site" evidence="14">
    <location>
        <position position="212"/>
    </location>
    <ligand>
        <name>NADP(+)</name>
        <dbReference type="ChEBI" id="CHEBI:58349"/>
    </ligand>
</feature>
<keyword evidence="9 12" id="KW-0521">NADP</keyword>
<comment type="pathway">
    <text evidence="2 12">Cofactor biosynthesis; riboflavin biosynthesis; 5-amino-6-(D-ribitylamino)uracil from GTP: step 2/4.</text>
</comment>
<dbReference type="InterPro" id="IPR002734">
    <property type="entry name" value="RibDG_C"/>
</dbReference>
<gene>
    <name evidence="17" type="primary">ribD</name>
    <name evidence="17" type="ORF">DBW71_04640</name>
</gene>
<dbReference type="Pfam" id="PF01872">
    <property type="entry name" value="RibD_C"/>
    <property type="match status" value="1"/>
</dbReference>
<feature type="binding site" evidence="15">
    <location>
        <position position="62"/>
    </location>
    <ligand>
        <name>Zn(2+)</name>
        <dbReference type="ChEBI" id="CHEBI:29105"/>
        <note>catalytic</note>
    </ligand>
</feature>
<dbReference type="InterPro" id="IPR004794">
    <property type="entry name" value="Eubact_RibD"/>
</dbReference>
<evidence type="ECO:0000256" key="7">
    <source>
        <dbReference type="ARBA" id="ARBA00022723"/>
    </source>
</evidence>
<evidence type="ECO:0000256" key="12">
    <source>
        <dbReference type="PIRNR" id="PIRNR006769"/>
    </source>
</evidence>
<keyword evidence="10 12" id="KW-0560">Oxidoreductase</keyword>
<comment type="caution">
    <text evidence="17">The sequence shown here is derived from an EMBL/GenBank/DDBJ whole genome shotgun (WGS) entry which is preliminary data.</text>
</comment>
<evidence type="ECO:0000256" key="1">
    <source>
        <dbReference type="ARBA" id="ARBA00002151"/>
    </source>
</evidence>
<keyword evidence="8 12" id="KW-0862">Zinc</keyword>
<keyword evidence="6 12" id="KW-0686">Riboflavin biosynthesis</keyword>
<dbReference type="InterPro" id="IPR024072">
    <property type="entry name" value="DHFR-like_dom_sf"/>
</dbReference>
<comment type="similarity">
    <text evidence="5 12">In the C-terminal section; belongs to the HTP reductase family.</text>
</comment>
<reference evidence="17 18" key="1">
    <citation type="journal article" date="2018" name="Microbiome">
        <title>Fine metagenomic profile of the Mediterranean stratified and mixed water columns revealed by assembly and recruitment.</title>
        <authorList>
            <person name="Haro-Moreno J.M."/>
            <person name="Lopez-Perez M."/>
            <person name="De La Torre J.R."/>
            <person name="Picazo A."/>
            <person name="Camacho A."/>
            <person name="Rodriguez-Valera F."/>
        </authorList>
    </citation>
    <scope>NUCLEOTIDE SEQUENCE [LARGE SCALE GENOMIC DNA]</scope>
    <source>
        <strain evidence="17">MED-G57</strain>
    </source>
</reference>
<evidence type="ECO:0000256" key="15">
    <source>
        <dbReference type="PIRSR" id="PIRSR006769-3"/>
    </source>
</evidence>
<keyword evidence="12 17" id="KW-0378">Hydrolase</keyword>
<evidence type="ECO:0000313" key="18">
    <source>
        <dbReference type="Proteomes" id="UP000253570"/>
    </source>
</evidence>
<dbReference type="EMBL" id="QOQD01000010">
    <property type="protein sequence ID" value="RCL73091.1"/>
    <property type="molecule type" value="Genomic_DNA"/>
</dbReference>
<sequence length="379" mass="42577">MRFNSEDNNYMLFALQLSTQGDGRTWPNPSVGCVIVSPKDQNQKSHDIIVGTGFTGKNGTPHAEIAALSEAKDMASGSTLYVTLEPCCHYGKTSPCTKEIIKKGISRVVVAMVDPNPLVSGNGIRELKNKGIKVSIGCCEKEAISQNSGFVSRITRKKPEVSIKLAITNDNFISSSENKRLKITSKKADEYIHALRAKYDGIMIGSGTVENDDPRLNVRLRGYFDYSPVKFILSRRCEININSNLFKGRNDRPLYLITGKKVDETKLNKLRENNINILKVEDDPETGFLCLNDTLIKIGDIGINNLLIEPGAILLKHLMERNIPDDIYIFKSTKKIADSGVFIPEIHNLLEDQKTNYDLSYKREVFDCDLMYYKRDLRS</sequence>
<dbReference type="SUPFAM" id="SSF53597">
    <property type="entry name" value="Dihydrofolate reductase-like"/>
    <property type="match status" value="1"/>
</dbReference>
<dbReference type="SUPFAM" id="SSF53927">
    <property type="entry name" value="Cytidine deaminase-like"/>
    <property type="match status" value="1"/>
</dbReference>
<evidence type="ECO:0000256" key="9">
    <source>
        <dbReference type="ARBA" id="ARBA00022857"/>
    </source>
</evidence>
<dbReference type="CDD" id="cd01284">
    <property type="entry name" value="Riboflavin_deaminase-reductase"/>
    <property type="match status" value="1"/>
</dbReference>
<evidence type="ECO:0000256" key="13">
    <source>
        <dbReference type="PIRSR" id="PIRSR006769-1"/>
    </source>
</evidence>
<evidence type="ECO:0000256" key="10">
    <source>
        <dbReference type="ARBA" id="ARBA00023002"/>
    </source>
</evidence>
<dbReference type="EC" id="1.1.1.193" evidence="12"/>
<dbReference type="GO" id="GO:0008835">
    <property type="term" value="F:diaminohydroxyphosphoribosylaminopyrimidine deaminase activity"/>
    <property type="evidence" value="ECO:0007669"/>
    <property type="project" value="UniProtKB-EC"/>
</dbReference>
<keyword evidence="7 12" id="KW-0479">Metal-binding</keyword>
<evidence type="ECO:0000256" key="5">
    <source>
        <dbReference type="ARBA" id="ARBA00007417"/>
    </source>
</evidence>
<comment type="catalytic activity">
    <reaction evidence="12">
        <text>2,5-diamino-6-hydroxy-4-(5-phosphoribosylamino)-pyrimidine + H2O + H(+) = 5-amino-6-(5-phospho-D-ribosylamino)uracil + NH4(+)</text>
        <dbReference type="Rhea" id="RHEA:21868"/>
        <dbReference type="ChEBI" id="CHEBI:15377"/>
        <dbReference type="ChEBI" id="CHEBI:15378"/>
        <dbReference type="ChEBI" id="CHEBI:28938"/>
        <dbReference type="ChEBI" id="CHEBI:58453"/>
        <dbReference type="ChEBI" id="CHEBI:58614"/>
        <dbReference type="EC" id="3.5.4.26"/>
    </reaction>
</comment>
<dbReference type="Pfam" id="PF00383">
    <property type="entry name" value="dCMP_cyt_deam_1"/>
    <property type="match status" value="1"/>
</dbReference>
<evidence type="ECO:0000256" key="11">
    <source>
        <dbReference type="ARBA" id="ARBA00023268"/>
    </source>
</evidence>
<proteinExistence type="inferred from homology"/>
<feature type="binding site" evidence="14">
    <location>
        <position position="208"/>
    </location>
    <ligand>
        <name>NADP(+)</name>
        <dbReference type="ChEBI" id="CHEBI:58349"/>
    </ligand>
</feature>
<dbReference type="InterPro" id="IPR050765">
    <property type="entry name" value="Riboflavin_Biosynth_HTPR"/>
</dbReference>
<evidence type="ECO:0000256" key="8">
    <source>
        <dbReference type="ARBA" id="ARBA00022833"/>
    </source>
</evidence>
<name>A0A368DPE6_9PROT</name>
<dbReference type="Gene3D" id="3.40.430.10">
    <property type="entry name" value="Dihydrofolate Reductase, subunit A"/>
    <property type="match status" value="1"/>
</dbReference>
<dbReference type="GO" id="GO:0008270">
    <property type="term" value="F:zinc ion binding"/>
    <property type="evidence" value="ECO:0007669"/>
    <property type="project" value="InterPro"/>
</dbReference>
<dbReference type="UniPathway" id="UPA00275">
    <property type="reaction ID" value="UER00401"/>
</dbReference>
<feature type="binding site" evidence="15">
    <location>
        <position position="87"/>
    </location>
    <ligand>
        <name>Zn(2+)</name>
        <dbReference type="ChEBI" id="CHEBI:29105"/>
        <note>catalytic</note>
    </ligand>
</feature>
<dbReference type="AlphaFoldDB" id="A0A368DPE6"/>
<dbReference type="PIRSF" id="PIRSF006769">
    <property type="entry name" value="RibD"/>
    <property type="match status" value="1"/>
</dbReference>
<comment type="similarity">
    <text evidence="4 12">In the N-terminal section; belongs to the cytidine and deoxycytidylate deaminase family.</text>
</comment>
<feature type="binding site" evidence="14">
    <location>
        <position position="219"/>
    </location>
    <ligand>
        <name>substrate</name>
    </ligand>
</feature>
<dbReference type="PANTHER" id="PTHR38011">
    <property type="entry name" value="DIHYDROFOLATE REDUCTASE FAMILY PROTEIN (AFU_ORTHOLOGUE AFUA_8G06820)"/>
    <property type="match status" value="1"/>
</dbReference>
<dbReference type="PANTHER" id="PTHR38011:SF7">
    <property type="entry name" value="2,5-DIAMINO-6-RIBOSYLAMINO-4(3H)-PYRIMIDINONE 5'-PHOSPHATE REDUCTASE"/>
    <property type="match status" value="1"/>
</dbReference>
<dbReference type="InterPro" id="IPR002125">
    <property type="entry name" value="CMP_dCMP_dom"/>
</dbReference>
<comment type="catalytic activity">
    <reaction evidence="12">
        <text>5-amino-6-(5-phospho-D-ribitylamino)uracil + NADP(+) = 5-amino-6-(5-phospho-D-ribosylamino)uracil + NADPH + H(+)</text>
        <dbReference type="Rhea" id="RHEA:17845"/>
        <dbReference type="ChEBI" id="CHEBI:15378"/>
        <dbReference type="ChEBI" id="CHEBI:57783"/>
        <dbReference type="ChEBI" id="CHEBI:58349"/>
        <dbReference type="ChEBI" id="CHEBI:58421"/>
        <dbReference type="ChEBI" id="CHEBI:58453"/>
        <dbReference type="EC" id="1.1.1.193"/>
    </reaction>
</comment>
<evidence type="ECO:0000256" key="14">
    <source>
        <dbReference type="PIRSR" id="PIRSR006769-2"/>
    </source>
</evidence>
<comment type="cofactor">
    <cofactor evidence="12 15">
        <name>Zn(2+)</name>
        <dbReference type="ChEBI" id="CHEBI:29105"/>
    </cofactor>
    <text evidence="12 15">Binds 1 zinc ion.</text>
</comment>
<dbReference type="EC" id="3.5.4.26" evidence="12"/>
<dbReference type="Gene3D" id="3.40.140.10">
    <property type="entry name" value="Cytidine Deaminase, domain 2"/>
    <property type="match status" value="1"/>
</dbReference>
<organism evidence="17 18">
    <name type="scientific">PS1 clade bacterium</name>
    <dbReference type="NCBI Taxonomy" id="2175152"/>
    <lineage>
        <taxon>Bacteria</taxon>
        <taxon>Pseudomonadati</taxon>
        <taxon>Pseudomonadota</taxon>
        <taxon>Alphaproteobacteria</taxon>
        <taxon>PS1 clade</taxon>
    </lineage>
</organism>
<dbReference type="InterPro" id="IPR016192">
    <property type="entry name" value="APOBEC/CMP_deaminase_Zn-bd"/>
</dbReference>
<dbReference type="NCBIfam" id="TIGR00326">
    <property type="entry name" value="eubact_ribD"/>
    <property type="match status" value="1"/>
</dbReference>
<dbReference type="GO" id="GO:0008703">
    <property type="term" value="F:5-amino-6-(5-phosphoribosylamino)uracil reductase activity"/>
    <property type="evidence" value="ECO:0007669"/>
    <property type="project" value="UniProtKB-EC"/>
</dbReference>
<evidence type="ECO:0000256" key="3">
    <source>
        <dbReference type="ARBA" id="ARBA00004910"/>
    </source>
</evidence>
<comment type="function">
    <text evidence="1 12">Converts 2,5-diamino-6-(ribosylamino)-4(3h)-pyrimidinone 5'-phosphate into 5-amino-6-(ribosylamino)-2,4(1h,3h)-pyrimidinedione 5'-phosphate.</text>
</comment>
<dbReference type="InterPro" id="IPR016193">
    <property type="entry name" value="Cytidine_deaminase-like"/>
</dbReference>
<comment type="pathway">
    <text evidence="3 12">Cofactor biosynthesis; riboflavin biosynthesis; 5-amino-6-(D-ribitylamino)uracil from GTP: step 3/4.</text>
</comment>
<feature type="binding site" evidence="14">
    <location>
        <position position="166"/>
    </location>
    <ligand>
        <name>NADP(+)</name>
        <dbReference type="ChEBI" id="CHEBI:58349"/>
    </ligand>
</feature>
<feature type="active site" description="Proton donor" evidence="13">
    <location>
        <position position="64"/>
    </location>
</feature>
<accession>A0A368DPE6</accession>
<feature type="binding site" evidence="14">
    <location>
        <position position="196"/>
    </location>
    <ligand>
        <name>substrate</name>
    </ligand>
</feature>